<keyword evidence="2" id="KW-1185">Reference proteome</keyword>
<dbReference type="EMBL" id="CAUOFW020001211">
    <property type="protein sequence ID" value="CAK9142264.1"/>
    <property type="molecule type" value="Genomic_DNA"/>
</dbReference>
<sequence>MDSFCTITSEDERHLRDDILYYCKELEKFPDDDEHRAYLMDMGIRALRFVQDLSNASCCIIGYGTVFLLSF</sequence>
<proteinExistence type="predicted"/>
<evidence type="ECO:0000313" key="2">
    <source>
        <dbReference type="Proteomes" id="UP001642360"/>
    </source>
</evidence>
<dbReference type="AlphaFoldDB" id="A0ABC8RBA6"/>
<comment type="caution">
    <text evidence="1">The sequence shown here is derived from an EMBL/GenBank/DDBJ whole genome shotgun (WGS) entry which is preliminary data.</text>
</comment>
<organism evidence="1 2">
    <name type="scientific">Ilex paraguariensis</name>
    <name type="common">yerba mate</name>
    <dbReference type="NCBI Taxonomy" id="185542"/>
    <lineage>
        <taxon>Eukaryota</taxon>
        <taxon>Viridiplantae</taxon>
        <taxon>Streptophyta</taxon>
        <taxon>Embryophyta</taxon>
        <taxon>Tracheophyta</taxon>
        <taxon>Spermatophyta</taxon>
        <taxon>Magnoliopsida</taxon>
        <taxon>eudicotyledons</taxon>
        <taxon>Gunneridae</taxon>
        <taxon>Pentapetalae</taxon>
        <taxon>asterids</taxon>
        <taxon>campanulids</taxon>
        <taxon>Aquifoliales</taxon>
        <taxon>Aquifoliaceae</taxon>
        <taxon>Ilex</taxon>
    </lineage>
</organism>
<accession>A0ABC8RBA6</accession>
<protein>
    <submittedName>
        <fullName evidence="1">Uncharacterized protein</fullName>
    </submittedName>
</protein>
<gene>
    <name evidence="1" type="ORF">ILEXP_LOCUS9919</name>
</gene>
<name>A0ABC8RBA6_9AQUA</name>
<dbReference type="Proteomes" id="UP001642360">
    <property type="component" value="Unassembled WGS sequence"/>
</dbReference>
<evidence type="ECO:0000313" key="1">
    <source>
        <dbReference type="EMBL" id="CAK9142264.1"/>
    </source>
</evidence>
<reference evidence="1 2" key="1">
    <citation type="submission" date="2024-02" db="EMBL/GenBank/DDBJ databases">
        <authorList>
            <person name="Vignale AGUSTIN F."/>
            <person name="Sosa J E."/>
            <person name="Modenutti C."/>
        </authorList>
    </citation>
    <scope>NUCLEOTIDE SEQUENCE [LARGE SCALE GENOMIC DNA]</scope>
</reference>